<sequence>MMKGSVQQARDLGLFVASLRARIGLSLETLASLVGSSKSTLCRLENGQMPLPARGKNRMLLIALALVLCSAASERDRVLSLASIDPGLLGFEDLIKLGLWPPASSNTKSAHLLSWEDLEQSREEVERVLRQLEAWMREPAVQQAEQASLQLRRKAARYRALLEELEQQLTRSQPDQGLNMQTGRLPLHEQSKILSAPGLFALASEKARWLMEQAGVERFAVDDCIVLSASEGFKGWERRQIQITTLAKPWPLPDDLAAILTKQQTVLDEHALNAPHYQLVAMTPAWSDLDCLKLVLAPLRFNDYAALLPVLDEPLLSSHDGRSLSIREKYGSAALYARFSYGNAALIPAPVSIQCLLQTQDERLVLVQRSAAVAFYPRCWSASFEETMNAPGQVAGHFQSGDAHFFDAAYRGLEEEFGLPAEAVEEMKALSLNVEYPTLSVDVFILIKLALPFAAVKERWLISARDRDEALQVTSISCELAEVVAALFEPRLWHPTSRMRLLQWLIGRYGLDAVAAAIGGRGRVSGLSREAELAETYSPTLDEQEVRPIVGAAYGGEGTSQLDNVASLADLEAPEATQLMQEAGIDSLAVDGLIVLTSSPAFRGWLPADILTRRLAGPLPVPEEVEQCRQRYLPRVAAHFTNSSHYRLVTYTPAFSDRQGLEVTLAPIGFHDYYPLACALDEPLLEGPTGPCSLRQKYGVTAFHYLPATHPALPMPVSVQGVIVTSDQRVILMQRSAAVAFYPGCWSVSFEETMNAPGLDPRGRERSGDSDFFACACRGIREEFGLGPEAIEEIRILSLNLEYWLLAVAVVVVIRLRVPADEVRMRWLLQAADRDEAARLSALPLTLRTAVQELRGKRRWHPTSRMRLLQVLFHLYGVDMVQEALAH</sequence>
<gene>
    <name evidence="4" type="ORF">A4R35_19670</name>
</gene>
<dbReference type="Gene3D" id="1.10.260.40">
    <property type="entry name" value="lambda repressor-like DNA-binding domains"/>
    <property type="match status" value="1"/>
</dbReference>
<evidence type="ECO:0000313" key="4">
    <source>
        <dbReference type="EMBL" id="RAQ97768.1"/>
    </source>
</evidence>
<dbReference type="AlphaFoldDB" id="A0A328VIJ1"/>
<dbReference type="InterPro" id="IPR015797">
    <property type="entry name" value="NUDIX_hydrolase-like_dom_sf"/>
</dbReference>
<dbReference type="Proteomes" id="UP000248706">
    <property type="component" value="Unassembled WGS sequence"/>
</dbReference>
<dbReference type="SUPFAM" id="SSF47413">
    <property type="entry name" value="lambda repressor-like DNA-binding domains"/>
    <property type="match status" value="1"/>
</dbReference>
<feature type="domain" description="Nudix hydrolase" evidence="3">
    <location>
        <begin position="714"/>
        <end position="868"/>
    </location>
</feature>
<dbReference type="GO" id="GO:0003677">
    <property type="term" value="F:DNA binding"/>
    <property type="evidence" value="ECO:0007669"/>
    <property type="project" value="InterPro"/>
</dbReference>
<dbReference type="CDD" id="cd00093">
    <property type="entry name" value="HTH_XRE"/>
    <property type="match status" value="1"/>
</dbReference>
<keyword evidence="5" id="KW-1185">Reference proteome</keyword>
<comment type="caution">
    <text evidence="4">The sequence shown here is derived from an EMBL/GenBank/DDBJ whole genome shotgun (WGS) entry which is preliminary data.</text>
</comment>
<evidence type="ECO:0000256" key="1">
    <source>
        <dbReference type="SAM" id="Coils"/>
    </source>
</evidence>
<dbReference type="InterPro" id="IPR001387">
    <property type="entry name" value="Cro/C1-type_HTH"/>
</dbReference>
<evidence type="ECO:0000259" key="3">
    <source>
        <dbReference type="PROSITE" id="PS51462"/>
    </source>
</evidence>
<keyword evidence="1" id="KW-0175">Coiled coil</keyword>
<evidence type="ECO:0000259" key="2">
    <source>
        <dbReference type="PROSITE" id="PS50943"/>
    </source>
</evidence>
<name>A0A328VIJ1_9CHLR</name>
<dbReference type="Pfam" id="PF13560">
    <property type="entry name" value="HTH_31"/>
    <property type="match status" value="1"/>
</dbReference>
<dbReference type="SUPFAM" id="SSF55811">
    <property type="entry name" value="Nudix"/>
    <property type="match status" value="2"/>
</dbReference>
<accession>A0A328VIJ1</accession>
<feature type="coiled-coil region" evidence="1">
    <location>
        <begin position="118"/>
        <end position="168"/>
    </location>
</feature>
<dbReference type="EMBL" id="MCIF01000002">
    <property type="protein sequence ID" value="RAQ97768.1"/>
    <property type="molecule type" value="Genomic_DNA"/>
</dbReference>
<dbReference type="PROSITE" id="PS51462">
    <property type="entry name" value="NUDIX"/>
    <property type="match status" value="1"/>
</dbReference>
<reference evidence="4 5" key="1">
    <citation type="submission" date="2016-08" db="EMBL/GenBank/DDBJ databases">
        <title>Analysis of Carbohydrate Active Enzymes in Thermogemmatispora T81 Reveals Carbohydrate Degradation Ability.</title>
        <authorList>
            <person name="Tomazini A."/>
            <person name="Lal S."/>
            <person name="Stott M."/>
            <person name="Henrissat B."/>
            <person name="Polikarpov I."/>
            <person name="Sparling R."/>
            <person name="Levin D.B."/>
        </authorList>
    </citation>
    <scope>NUCLEOTIDE SEQUENCE [LARGE SCALE GENOMIC DNA]</scope>
    <source>
        <strain evidence="4 5">T81</strain>
    </source>
</reference>
<evidence type="ECO:0000313" key="5">
    <source>
        <dbReference type="Proteomes" id="UP000248706"/>
    </source>
</evidence>
<feature type="domain" description="HTH cro/C1-type" evidence="2">
    <location>
        <begin position="16"/>
        <end position="48"/>
    </location>
</feature>
<organism evidence="4 5">
    <name type="scientific">Thermogemmatispora tikiterensis</name>
    <dbReference type="NCBI Taxonomy" id="1825093"/>
    <lineage>
        <taxon>Bacteria</taxon>
        <taxon>Bacillati</taxon>
        <taxon>Chloroflexota</taxon>
        <taxon>Ktedonobacteria</taxon>
        <taxon>Thermogemmatisporales</taxon>
        <taxon>Thermogemmatisporaceae</taxon>
        <taxon>Thermogemmatispora</taxon>
    </lineage>
</organism>
<dbReference type="RefSeq" id="WP_112432455.1">
    <property type="nucleotide sequence ID" value="NZ_MCIF01000002.1"/>
</dbReference>
<dbReference type="InterPro" id="IPR000086">
    <property type="entry name" value="NUDIX_hydrolase_dom"/>
</dbReference>
<dbReference type="InterPro" id="IPR010982">
    <property type="entry name" value="Lambda_DNA-bd_dom_sf"/>
</dbReference>
<dbReference type="PROSITE" id="PS50943">
    <property type="entry name" value="HTH_CROC1"/>
    <property type="match status" value="1"/>
</dbReference>
<dbReference type="Gene3D" id="3.90.79.10">
    <property type="entry name" value="Nucleoside Triphosphate Pyrophosphohydrolase"/>
    <property type="match status" value="2"/>
</dbReference>
<dbReference type="OrthoDB" id="135108at2"/>
<proteinExistence type="predicted"/>
<protein>
    <submittedName>
        <fullName evidence="4">Uncharacterized protein</fullName>
    </submittedName>
</protein>